<dbReference type="Pfam" id="PF00651">
    <property type="entry name" value="BTB"/>
    <property type="match status" value="1"/>
</dbReference>
<feature type="domain" description="BTB" evidence="1">
    <location>
        <begin position="41"/>
        <end position="98"/>
    </location>
</feature>
<evidence type="ECO:0000259" key="1">
    <source>
        <dbReference type="PROSITE" id="PS50097"/>
    </source>
</evidence>
<accession>A0A914PGC7</accession>
<proteinExistence type="predicted"/>
<sequence>MDSPKFEIPNLDTLSIEKEQIREEIDIKIFKILGEILYNRDDKNFDISTGDGKILKVHLLVIATKIPIFQQLKESNQTKFIIPDFDYEIIEFAMKFCYGCSIAENLNASIAIKLFFY</sequence>
<dbReference type="WBParaSite" id="PDA_v2.g17322.t1">
    <property type="protein sequence ID" value="PDA_v2.g17322.t1"/>
    <property type="gene ID" value="PDA_v2.g17322"/>
</dbReference>
<reference evidence="3" key="1">
    <citation type="submission" date="2022-11" db="UniProtKB">
        <authorList>
            <consortium name="WormBaseParasite"/>
        </authorList>
    </citation>
    <scope>IDENTIFICATION</scope>
</reference>
<dbReference type="InterPro" id="IPR000210">
    <property type="entry name" value="BTB/POZ_dom"/>
</dbReference>
<dbReference type="InterPro" id="IPR011333">
    <property type="entry name" value="SKP1/BTB/POZ_sf"/>
</dbReference>
<dbReference type="SUPFAM" id="SSF54695">
    <property type="entry name" value="POZ domain"/>
    <property type="match status" value="1"/>
</dbReference>
<organism evidence="2 3">
    <name type="scientific">Panagrolaimus davidi</name>
    <dbReference type="NCBI Taxonomy" id="227884"/>
    <lineage>
        <taxon>Eukaryota</taxon>
        <taxon>Metazoa</taxon>
        <taxon>Ecdysozoa</taxon>
        <taxon>Nematoda</taxon>
        <taxon>Chromadorea</taxon>
        <taxon>Rhabditida</taxon>
        <taxon>Tylenchina</taxon>
        <taxon>Panagrolaimomorpha</taxon>
        <taxon>Panagrolaimoidea</taxon>
        <taxon>Panagrolaimidae</taxon>
        <taxon>Panagrolaimus</taxon>
    </lineage>
</organism>
<evidence type="ECO:0000313" key="3">
    <source>
        <dbReference type="WBParaSite" id="PDA_v2.g17322.t1"/>
    </source>
</evidence>
<dbReference type="PROSITE" id="PS50097">
    <property type="entry name" value="BTB"/>
    <property type="match status" value="1"/>
</dbReference>
<dbReference type="AlphaFoldDB" id="A0A914PGC7"/>
<dbReference type="Proteomes" id="UP000887578">
    <property type="component" value="Unplaced"/>
</dbReference>
<dbReference type="Gene3D" id="3.30.710.10">
    <property type="entry name" value="Potassium Channel Kv1.1, Chain A"/>
    <property type="match status" value="1"/>
</dbReference>
<dbReference type="CDD" id="cd18186">
    <property type="entry name" value="BTB_POZ_ZBTB_KLHL-like"/>
    <property type="match status" value="1"/>
</dbReference>
<evidence type="ECO:0000313" key="2">
    <source>
        <dbReference type="Proteomes" id="UP000887578"/>
    </source>
</evidence>
<keyword evidence="2" id="KW-1185">Reference proteome</keyword>
<protein>
    <submittedName>
        <fullName evidence="3">BTB domain-containing protein</fullName>
    </submittedName>
</protein>
<name>A0A914PGC7_9BILA</name>